<protein>
    <recommendedName>
        <fullName evidence="8">UPF0283 membrane protein ABID21_000933</fullName>
    </recommendedName>
</protein>
<gene>
    <name evidence="10" type="ORF">ABID21_000933</name>
</gene>
<reference evidence="10 11" key="1">
    <citation type="submission" date="2024-06" db="EMBL/GenBank/DDBJ databases">
        <title>Genomic Encyclopedia of Type Strains, Phase IV (KMG-IV): sequencing the most valuable type-strain genomes for metagenomic binning, comparative biology and taxonomic classification.</title>
        <authorList>
            <person name="Goeker M."/>
        </authorList>
    </citation>
    <scope>NUCLEOTIDE SEQUENCE [LARGE SCALE GENOMIC DNA]</scope>
    <source>
        <strain evidence="10 11">DSM 105042</strain>
    </source>
</reference>
<keyword evidence="7 8" id="KW-0472">Membrane</keyword>
<comment type="caution">
    <text evidence="10">The sequence shown here is derived from an EMBL/GenBank/DDBJ whole genome shotgun (WGS) entry which is preliminary data.</text>
</comment>
<dbReference type="HAMAP" id="MF_01085">
    <property type="entry name" value="UPF0283"/>
    <property type="match status" value="1"/>
</dbReference>
<keyword evidence="5 8" id="KW-0812">Transmembrane</keyword>
<comment type="subcellular location">
    <subcellularLocation>
        <location evidence="1">Cell inner membrane</location>
        <topology evidence="1">Multi-pass membrane protein</topology>
    </subcellularLocation>
    <subcellularLocation>
        <location evidence="8">Cell membrane</location>
        <topology evidence="8">Multi-pass membrane protein</topology>
    </subcellularLocation>
</comment>
<dbReference type="Pfam" id="PF05128">
    <property type="entry name" value="DUF697"/>
    <property type="match status" value="1"/>
</dbReference>
<feature type="transmembrane region" description="Helical" evidence="8">
    <location>
        <begin position="78"/>
        <end position="99"/>
    </location>
</feature>
<evidence type="ECO:0000256" key="1">
    <source>
        <dbReference type="ARBA" id="ARBA00004429"/>
    </source>
</evidence>
<sequence>MTASDDNSTRPIRRPDAYQVEGKREGETATVAAPRLPRSFDDGVRLTPEEQDPFLSPPELSSDASPVAEPRRRRRFSFANLAFAAFGTFLSLAFGLWADRVVRDLFTSADWLGYAAMMALAIGVFAVAIVVAREVAGILRLSAVQTLKAEAESAAEAPLPASARVVVASLKKLLSHRPETAKGRAVLDATKDEIIDGPQLIDLAERELLTPLDRQARALILNASKRVSIVTAVSPRAMVDLAYVVFEVSRLIRAMAELYGGRPGRLGLLRLMRDVVGHLAVTGSIAVGDGLAQQVLGHGLAARLSKRLGEGVINGLLTARIGIAAMDLCRPLPFRALKRPGIGDFLSDIAAVSGQRERADYPVMGHSKGDKDTSR</sequence>
<accession>A0ABV2H2Q5</accession>
<organism evidence="10 11">
    <name type="scientific">Pseudorhizobium tarimense</name>
    <dbReference type="NCBI Taxonomy" id="1079109"/>
    <lineage>
        <taxon>Bacteria</taxon>
        <taxon>Pseudomonadati</taxon>
        <taxon>Pseudomonadota</taxon>
        <taxon>Alphaproteobacteria</taxon>
        <taxon>Hyphomicrobiales</taxon>
        <taxon>Rhizobiaceae</taxon>
        <taxon>Rhizobium/Agrobacterium group</taxon>
        <taxon>Pseudorhizobium</taxon>
    </lineage>
</organism>
<evidence type="ECO:0000256" key="5">
    <source>
        <dbReference type="ARBA" id="ARBA00022692"/>
    </source>
</evidence>
<evidence type="ECO:0000256" key="7">
    <source>
        <dbReference type="ARBA" id="ARBA00023136"/>
    </source>
</evidence>
<dbReference type="InterPro" id="IPR006507">
    <property type="entry name" value="UPF0283"/>
</dbReference>
<dbReference type="NCBIfam" id="TIGR01620">
    <property type="entry name" value="hyp_HI0043"/>
    <property type="match status" value="1"/>
</dbReference>
<comment type="similarity">
    <text evidence="2 8">Belongs to the UPF0283 family.</text>
</comment>
<evidence type="ECO:0000256" key="8">
    <source>
        <dbReference type="HAMAP-Rule" id="MF_01085"/>
    </source>
</evidence>
<dbReference type="RefSeq" id="WP_247242898.1">
    <property type="nucleotide sequence ID" value="NZ_JALJRA010000003.1"/>
</dbReference>
<feature type="region of interest" description="Disordered" evidence="9">
    <location>
        <begin position="1"/>
        <end position="67"/>
    </location>
</feature>
<keyword evidence="3 8" id="KW-1003">Cell membrane</keyword>
<proteinExistence type="inferred from homology"/>
<feature type="transmembrane region" description="Helical" evidence="8">
    <location>
        <begin position="111"/>
        <end position="132"/>
    </location>
</feature>
<evidence type="ECO:0000256" key="4">
    <source>
        <dbReference type="ARBA" id="ARBA00022519"/>
    </source>
</evidence>
<evidence type="ECO:0000313" key="10">
    <source>
        <dbReference type="EMBL" id="MET3584832.1"/>
    </source>
</evidence>
<dbReference type="PANTHER" id="PTHR39342">
    <property type="entry name" value="UPF0283 MEMBRANE PROTEIN YCJF"/>
    <property type="match status" value="1"/>
</dbReference>
<keyword evidence="11" id="KW-1185">Reference proteome</keyword>
<dbReference type="PANTHER" id="PTHR39342:SF1">
    <property type="entry name" value="UPF0283 MEMBRANE PROTEIN YCJF"/>
    <property type="match status" value="1"/>
</dbReference>
<evidence type="ECO:0000313" key="11">
    <source>
        <dbReference type="Proteomes" id="UP001549031"/>
    </source>
</evidence>
<feature type="compositionally biased region" description="Basic and acidic residues" evidence="9">
    <location>
        <begin position="13"/>
        <end position="27"/>
    </location>
</feature>
<dbReference type="Proteomes" id="UP001549031">
    <property type="component" value="Unassembled WGS sequence"/>
</dbReference>
<evidence type="ECO:0000256" key="2">
    <source>
        <dbReference type="ARBA" id="ARBA00008255"/>
    </source>
</evidence>
<dbReference type="InterPro" id="IPR021147">
    <property type="entry name" value="DUF697"/>
</dbReference>
<dbReference type="EMBL" id="JBEPLJ010000003">
    <property type="protein sequence ID" value="MET3584832.1"/>
    <property type="molecule type" value="Genomic_DNA"/>
</dbReference>
<evidence type="ECO:0000256" key="6">
    <source>
        <dbReference type="ARBA" id="ARBA00022989"/>
    </source>
</evidence>
<keyword evidence="6 8" id="KW-1133">Transmembrane helix</keyword>
<feature type="compositionally biased region" description="Basic and acidic residues" evidence="9">
    <location>
        <begin position="38"/>
        <end position="48"/>
    </location>
</feature>
<name>A0ABV2H2Q5_9HYPH</name>
<evidence type="ECO:0000256" key="3">
    <source>
        <dbReference type="ARBA" id="ARBA00022475"/>
    </source>
</evidence>
<feature type="compositionally biased region" description="Polar residues" evidence="9">
    <location>
        <begin position="1"/>
        <end position="10"/>
    </location>
</feature>
<keyword evidence="4" id="KW-0997">Cell inner membrane</keyword>
<evidence type="ECO:0000256" key="9">
    <source>
        <dbReference type="SAM" id="MobiDB-lite"/>
    </source>
</evidence>